<evidence type="ECO:0000313" key="2">
    <source>
        <dbReference type="Proteomes" id="UP000562492"/>
    </source>
</evidence>
<dbReference type="EMBL" id="JACHKZ010000043">
    <property type="protein sequence ID" value="MBB6579897.1"/>
    <property type="molecule type" value="Genomic_DNA"/>
</dbReference>
<comment type="caution">
    <text evidence="1">The sequence shown here is derived from an EMBL/GenBank/DDBJ whole genome shotgun (WGS) entry which is preliminary data.</text>
</comment>
<proteinExistence type="predicted"/>
<protein>
    <submittedName>
        <fullName evidence="1">Uncharacterized protein</fullName>
    </submittedName>
</protein>
<gene>
    <name evidence="1" type="ORF">HNP33_004021</name>
</gene>
<name>A0ABR6RL37_9BURK</name>
<accession>A0ABR6RL37</accession>
<reference evidence="1 2" key="1">
    <citation type="submission" date="2020-08" db="EMBL/GenBank/DDBJ databases">
        <title>Functional genomics of gut bacteria from endangered species of beetles.</title>
        <authorList>
            <person name="Carlos-Shanley C."/>
        </authorList>
    </citation>
    <scope>NUCLEOTIDE SEQUENCE [LARGE SCALE GENOMIC DNA]</scope>
    <source>
        <strain evidence="1 2">S00124</strain>
    </source>
</reference>
<organism evidence="1 2">
    <name type="scientific">Comamonas odontotermitis</name>
    <dbReference type="NCBI Taxonomy" id="379895"/>
    <lineage>
        <taxon>Bacteria</taxon>
        <taxon>Pseudomonadati</taxon>
        <taxon>Pseudomonadota</taxon>
        <taxon>Betaproteobacteria</taxon>
        <taxon>Burkholderiales</taxon>
        <taxon>Comamonadaceae</taxon>
        <taxon>Comamonas</taxon>
    </lineage>
</organism>
<dbReference type="RefSeq" id="WP_184711589.1">
    <property type="nucleotide sequence ID" value="NZ_JACHKZ010000043.1"/>
</dbReference>
<evidence type="ECO:0000313" key="1">
    <source>
        <dbReference type="EMBL" id="MBB6579897.1"/>
    </source>
</evidence>
<sequence>MIHAQGIALYQIKSPLGEDWIAQCAFTEEGRLQYLTFVKMHEWKPLNGEGENPQTADTLPSPKLSEIGLSAAGTLAPANGWYEALLPAGHPMQPFYAKSEVRLVYRGQGELFPKLGVMPADDEDLVQWAWIRGT</sequence>
<dbReference type="Proteomes" id="UP000562492">
    <property type="component" value="Unassembled WGS sequence"/>
</dbReference>
<keyword evidence="2" id="KW-1185">Reference proteome</keyword>